<dbReference type="AlphaFoldDB" id="A0A7R9YUG4"/>
<protein>
    <submittedName>
        <fullName evidence="2">Uncharacterized protein</fullName>
    </submittedName>
</protein>
<proteinExistence type="predicted"/>
<evidence type="ECO:0000256" key="1">
    <source>
        <dbReference type="SAM" id="MobiDB-lite"/>
    </source>
</evidence>
<accession>A0A7R9YUG4</accession>
<feature type="region of interest" description="Disordered" evidence="1">
    <location>
        <begin position="301"/>
        <end position="373"/>
    </location>
</feature>
<organism evidence="2">
    <name type="scientific">Chlamydomonas euryale</name>
    <dbReference type="NCBI Taxonomy" id="1486919"/>
    <lineage>
        <taxon>Eukaryota</taxon>
        <taxon>Viridiplantae</taxon>
        <taxon>Chlorophyta</taxon>
        <taxon>core chlorophytes</taxon>
        <taxon>Chlorophyceae</taxon>
        <taxon>CS clade</taxon>
        <taxon>Chlamydomonadales</taxon>
        <taxon>Chlamydomonadaceae</taxon>
        <taxon>Chlamydomonas</taxon>
    </lineage>
</organism>
<gene>
    <name evidence="2" type="ORF">CEUR00632_LOCUS8853</name>
</gene>
<evidence type="ECO:0000313" key="2">
    <source>
        <dbReference type="EMBL" id="CAD8288814.1"/>
    </source>
</evidence>
<dbReference type="EMBL" id="HBEC01018871">
    <property type="protein sequence ID" value="CAD8288814.1"/>
    <property type="molecule type" value="Transcribed_RNA"/>
</dbReference>
<feature type="region of interest" description="Disordered" evidence="1">
    <location>
        <begin position="1"/>
        <end position="31"/>
    </location>
</feature>
<reference evidence="2" key="1">
    <citation type="submission" date="2021-01" db="EMBL/GenBank/DDBJ databases">
        <authorList>
            <person name="Corre E."/>
            <person name="Pelletier E."/>
            <person name="Niang G."/>
            <person name="Scheremetjew M."/>
            <person name="Finn R."/>
            <person name="Kale V."/>
            <person name="Holt S."/>
            <person name="Cochrane G."/>
            <person name="Meng A."/>
            <person name="Brown T."/>
            <person name="Cohen L."/>
        </authorList>
    </citation>
    <scope>NUCLEOTIDE SEQUENCE</scope>
    <source>
        <strain evidence="2">CCMP219</strain>
    </source>
</reference>
<feature type="compositionally biased region" description="Polar residues" evidence="1">
    <location>
        <begin position="325"/>
        <end position="339"/>
    </location>
</feature>
<name>A0A7R9YUG4_9CHLO</name>
<sequence>MCVDDNGGKTFMTQAGGGGHGEGETDHVTGGMQSMSLGAARASVSGQDIFGDDVVSGTCSPSQMPDGRSGAPPMFRRLVEPSVPERGREDDPVYGWHNKFVEVRQRARESLTQALYERSAGRFKARSYAKMGTNLAGLLMADLEQVKGKKTPYVSLRKAPENPYAKMEETWEQQEEARRARTQRAHALDPEELRVMQRFYDQLCALVEAQRTSDPLSLMVVHKVRAALEGGASLNRSLLSAIVDHVADFCRGCGLMAHNKYVLAVLTFIAKCTGVPMPELDALLVNAGICIVVFGMGEPPQRDDETARTARKPSAVNARALSTGRLASSPSMSRQTTELETAAENVLSQLPLVAATQGEEEGASPQLPQPAAP</sequence>